<sequence length="781" mass="92893">MNKIKIWFDPSLISDEKAVKIYRSIEEYPELYERVKNSVLDNEESEFIIQNVQMLNWVKGLNSFDPGDFITVEEISLRGLLEQNWGNIKIPEYMSEKDLKFVLEEVPQPKVVCDFENIIISHYLGVYFDENVFIDDIKVWINQFPYNEFEQIVKKSLFYKVWIRKKSELLANSNKGIHNLISLFFDNPKKFRTLIISYQLLKSYSLQLKKRFCGDYIESLNSLVESEIIKIDINSDELLEIKNAIAIELNSMLTNCEEKLDILSVISCTSGRLEKEFYIIINFLKVNSLLNVEEVREQVYVKYRELLSKNLVLMNNFEQLKRPKYPINPEKIDDFSTLIKWAKDEYLPYRTWLNKQNIIDKDIEQYSIQYSDYFYKNYIDIMFSYPYVMWKMIPNIKVEIDKQNFTILLVIDNLNHNYFDYLISLFNEEDISIIESKDYVAMAPTETKFSKTALFSSNYEYENKEQNYRNIFNKKMKSYFLTKKFHYTTEISTIDNLDDTVNFLVINFGEIDEYLHKDQGRMARSRDEKIKDELRAFFMRVWRVIENKPDADIYITSDHGSLKVSQEHELLVDQDLLEGKYIEKSERVMTVTERELQKSRELFEKEGYILRKDFFSLDTHYVVAKGDSSFKPIKGEYYVHGGLSPEETIVPFIHLKKSNLKLIKPTILIEENQYRYNVKTKLILSIENPNDVPLINLSINLDSDIVAVTDMKKQVNLLKELSKVTIEFDEVRILNKNRQNNELIVHLEYSVYGKHFNYEYRIPIKVNSIQENTFDFDDFDF</sequence>
<protein>
    <recommendedName>
        <fullName evidence="3">PglZ domain-containing protein</fullName>
    </recommendedName>
</protein>
<evidence type="ECO:0000313" key="1">
    <source>
        <dbReference type="EMBL" id="MFC0525910.1"/>
    </source>
</evidence>
<dbReference type="RefSeq" id="WP_377351724.1">
    <property type="nucleotide sequence ID" value="NZ_JBHLTP010000023.1"/>
</dbReference>
<evidence type="ECO:0008006" key="3">
    <source>
        <dbReference type="Google" id="ProtNLM"/>
    </source>
</evidence>
<dbReference type="SUPFAM" id="SSF53649">
    <property type="entry name" value="Alkaline phosphatase-like"/>
    <property type="match status" value="1"/>
</dbReference>
<dbReference type="EMBL" id="JBHLTP010000023">
    <property type="protein sequence ID" value="MFC0525910.1"/>
    <property type="molecule type" value="Genomic_DNA"/>
</dbReference>
<name>A0ABV6LU22_9BACI</name>
<dbReference type="InterPro" id="IPR017850">
    <property type="entry name" value="Alkaline_phosphatase_core_sf"/>
</dbReference>
<gene>
    <name evidence="1" type="ORF">ACFFGV_20240</name>
</gene>
<reference evidence="1 2" key="1">
    <citation type="submission" date="2024-09" db="EMBL/GenBank/DDBJ databases">
        <authorList>
            <person name="Sun Q."/>
            <person name="Mori K."/>
        </authorList>
    </citation>
    <scope>NUCLEOTIDE SEQUENCE [LARGE SCALE GENOMIC DNA]</scope>
    <source>
        <strain evidence="1 2">NCAIM B.02529</strain>
    </source>
</reference>
<proteinExistence type="predicted"/>
<keyword evidence="2" id="KW-1185">Reference proteome</keyword>
<dbReference type="Pfam" id="PF08665">
    <property type="entry name" value="PglZ"/>
    <property type="match status" value="1"/>
</dbReference>
<evidence type="ECO:0000313" key="2">
    <source>
        <dbReference type="Proteomes" id="UP001589836"/>
    </source>
</evidence>
<organism evidence="1 2">
    <name type="scientific">Pontibacillus salicampi</name>
    <dbReference type="NCBI Taxonomy" id="1449801"/>
    <lineage>
        <taxon>Bacteria</taxon>
        <taxon>Bacillati</taxon>
        <taxon>Bacillota</taxon>
        <taxon>Bacilli</taxon>
        <taxon>Bacillales</taxon>
        <taxon>Bacillaceae</taxon>
        <taxon>Pontibacillus</taxon>
    </lineage>
</organism>
<comment type="caution">
    <text evidence="1">The sequence shown here is derived from an EMBL/GenBank/DDBJ whole genome shotgun (WGS) entry which is preliminary data.</text>
</comment>
<dbReference type="Proteomes" id="UP001589836">
    <property type="component" value="Unassembled WGS sequence"/>
</dbReference>
<accession>A0ABV6LU22</accession>